<dbReference type="Proteomes" id="UP000419144">
    <property type="component" value="Unassembled WGS sequence"/>
</dbReference>
<comment type="caution">
    <text evidence="1">The sequence shown here is derived from an EMBL/GenBank/DDBJ whole genome shotgun (WGS) entry which is preliminary data.</text>
</comment>
<keyword evidence="2" id="KW-1185">Reference proteome</keyword>
<proteinExistence type="predicted"/>
<dbReference type="EMBL" id="BLBS01000002">
    <property type="protein sequence ID" value="GET85502.1"/>
    <property type="molecule type" value="Genomic_DNA"/>
</dbReference>
<gene>
    <name evidence="1" type="ORF">LtaPh_0206200</name>
</gene>
<reference evidence="1" key="1">
    <citation type="submission" date="2019-11" db="EMBL/GenBank/DDBJ databases">
        <title>Leishmania tarentolae CDS.</title>
        <authorList>
            <person name="Goto Y."/>
            <person name="Yamagishi J."/>
        </authorList>
    </citation>
    <scope>NUCLEOTIDE SEQUENCE [LARGE SCALE GENOMIC DNA]</scope>
    <source>
        <strain evidence="1">Parrot Tar II</strain>
    </source>
</reference>
<evidence type="ECO:0000313" key="1">
    <source>
        <dbReference type="EMBL" id="GET85502.1"/>
    </source>
</evidence>
<sequence>MYACELVNVRRRRHLALGCHEDDKGTAEMSLLCSTASPLPAEVSVDELRWDALAAECQRCSERLHRCKQEAERILQSMDCMLFCAALEATPLSVCGADHASSTPPLFR</sequence>
<dbReference type="VEuPathDB" id="TriTrypDB:LtaPh_0206200"/>
<organism evidence="1 2">
    <name type="scientific">Leishmania tarentolae</name>
    <name type="common">Sauroleishmania tarentolae</name>
    <dbReference type="NCBI Taxonomy" id="5689"/>
    <lineage>
        <taxon>Eukaryota</taxon>
        <taxon>Discoba</taxon>
        <taxon>Euglenozoa</taxon>
        <taxon>Kinetoplastea</taxon>
        <taxon>Metakinetoplastina</taxon>
        <taxon>Trypanosomatida</taxon>
        <taxon>Trypanosomatidae</taxon>
        <taxon>Leishmaniinae</taxon>
        <taxon>Leishmania</taxon>
        <taxon>lizard Leishmania</taxon>
    </lineage>
</organism>
<dbReference type="AlphaFoldDB" id="A0A640K7U4"/>
<name>A0A640K7U4_LEITA</name>
<dbReference type="OrthoDB" id="258944at2759"/>
<accession>A0A640K7U4</accession>
<protein>
    <submittedName>
        <fullName evidence="1">Uncharacterized protein</fullName>
    </submittedName>
</protein>
<evidence type="ECO:0000313" key="2">
    <source>
        <dbReference type="Proteomes" id="UP000419144"/>
    </source>
</evidence>